<dbReference type="Gene3D" id="3.90.550.10">
    <property type="entry name" value="Spore Coat Polysaccharide Biosynthesis Protein SpsA, Chain A"/>
    <property type="match status" value="1"/>
</dbReference>
<gene>
    <name evidence="2" type="ORF">HJ01_00282</name>
</gene>
<dbReference type="GO" id="GO:0016758">
    <property type="term" value="F:hexosyltransferase activity"/>
    <property type="evidence" value="ECO:0007669"/>
    <property type="project" value="UniProtKB-ARBA"/>
</dbReference>
<dbReference type="STRING" id="1086011.HJ01_00282"/>
<dbReference type="AlphaFoldDB" id="H7FM84"/>
<proteinExistence type="predicted"/>
<dbReference type="InterPro" id="IPR029044">
    <property type="entry name" value="Nucleotide-diphossugar_trans"/>
</dbReference>
<dbReference type="InterPro" id="IPR001173">
    <property type="entry name" value="Glyco_trans_2-like"/>
</dbReference>
<reference evidence="2 3" key="1">
    <citation type="journal article" date="2014" name="Acta Crystallogr. D">
        <title>Structure-based characterization and antifreeze properties of a hyperactive ice-binding protein from the Antarctic bacterium Flavobacterium frigoris PS1.</title>
        <authorList>
            <person name="Do H."/>
            <person name="Kim S.J."/>
            <person name="Kim H.J."/>
            <person name="Lee J.H."/>
        </authorList>
    </citation>
    <scope>NUCLEOTIDE SEQUENCE [LARGE SCALE GENOMIC DNA]</scope>
    <source>
        <strain evidence="2 3">PS1</strain>
    </source>
</reference>
<evidence type="ECO:0000259" key="1">
    <source>
        <dbReference type="Pfam" id="PF00535"/>
    </source>
</evidence>
<feature type="domain" description="Glycosyltransferase 2-like" evidence="1">
    <location>
        <begin position="5"/>
        <end position="125"/>
    </location>
</feature>
<dbReference type="SUPFAM" id="SSF53448">
    <property type="entry name" value="Nucleotide-diphospho-sugar transferases"/>
    <property type="match status" value="1"/>
</dbReference>
<dbReference type="eggNOG" id="COG1216">
    <property type="taxonomic scope" value="Bacteria"/>
</dbReference>
<dbReference type="Pfam" id="PF00535">
    <property type="entry name" value="Glycos_transf_2"/>
    <property type="match status" value="1"/>
</dbReference>
<evidence type="ECO:0000313" key="3">
    <source>
        <dbReference type="Proteomes" id="UP000005566"/>
    </source>
</evidence>
<accession>H7FM84</accession>
<keyword evidence="3" id="KW-1185">Reference proteome</keyword>
<organism evidence="2 3">
    <name type="scientific">Flavobacterium frigoris (strain PS1)</name>
    <dbReference type="NCBI Taxonomy" id="1086011"/>
    <lineage>
        <taxon>Bacteria</taxon>
        <taxon>Pseudomonadati</taxon>
        <taxon>Bacteroidota</taxon>
        <taxon>Flavobacteriia</taxon>
        <taxon>Flavobacteriales</taxon>
        <taxon>Flavobacteriaceae</taxon>
        <taxon>Flavobacterium</taxon>
    </lineage>
</organism>
<dbReference type="PANTHER" id="PTHR22916">
    <property type="entry name" value="GLYCOSYLTRANSFERASE"/>
    <property type="match status" value="1"/>
</dbReference>
<dbReference type="PANTHER" id="PTHR22916:SF67">
    <property type="entry name" value="COLANIC ACID BIOSYNTHESIS GLYCOSYL TRANSFERASE WCAE-RELATED"/>
    <property type="match status" value="1"/>
</dbReference>
<evidence type="ECO:0000313" key="2">
    <source>
        <dbReference type="EMBL" id="EIA10422.1"/>
    </source>
</evidence>
<dbReference type="CDD" id="cd06433">
    <property type="entry name" value="GT_2_WfgS_like"/>
    <property type="match status" value="1"/>
</dbReference>
<sequence length="281" mass="32697">MFKLSIITINYNNLGGLMSTITSVQNQTWQGFEYIVIDGGSNDGSKEYLLRHNQYIDYWVSEPDKGIYNAMNKGIKEAKGTYLLFLNSGDHFFNEKVLELNHAVLIQNDLICFNLQMVRNGISKIAKSPANPCFSDLYTTSLPHPATFIKRELFNKVGLYDENLRIVSDWKFFLLALFKFNSSYLKVEQTLSTFYLDGVSTLEDNSHERKLVLNQYFNKFISDYECLIESRKCVNSNRFKMLQEIERTVFGKKIVSLFFRTYVVMFSKKRLRDVLVSKKSL</sequence>
<dbReference type="EMBL" id="AHKF01000006">
    <property type="protein sequence ID" value="EIA10422.1"/>
    <property type="molecule type" value="Genomic_DNA"/>
</dbReference>
<comment type="caution">
    <text evidence="2">The sequence shown here is derived from an EMBL/GenBank/DDBJ whole genome shotgun (WGS) entry which is preliminary data.</text>
</comment>
<name>H7FM84_FLAFP</name>
<dbReference type="PATRIC" id="fig|1086011.3.peg.276"/>
<dbReference type="Proteomes" id="UP000005566">
    <property type="component" value="Unassembled WGS sequence"/>
</dbReference>
<protein>
    <submittedName>
        <fullName evidence="2">Glycosyltransferase</fullName>
    </submittedName>
</protein>